<evidence type="ECO:0000313" key="2">
    <source>
        <dbReference type="WBParaSite" id="JU765_v2.g9278.t1"/>
    </source>
</evidence>
<name>A0AC34RQM3_9BILA</name>
<reference evidence="2" key="1">
    <citation type="submission" date="2022-11" db="UniProtKB">
        <authorList>
            <consortium name="WormBaseParasite"/>
        </authorList>
    </citation>
    <scope>IDENTIFICATION</scope>
</reference>
<dbReference type="WBParaSite" id="JU765_v2.g9278.t1">
    <property type="protein sequence ID" value="JU765_v2.g9278.t1"/>
    <property type="gene ID" value="JU765_v2.g9278"/>
</dbReference>
<protein>
    <submittedName>
        <fullName evidence="2">Exocyst complex component 2</fullName>
    </submittedName>
</protein>
<evidence type="ECO:0000313" key="1">
    <source>
        <dbReference type="Proteomes" id="UP000887576"/>
    </source>
</evidence>
<proteinExistence type="predicted"/>
<dbReference type="Proteomes" id="UP000887576">
    <property type="component" value="Unplaced"/>
</dbReference>
<organism evidence="1 2">
    <name type="scientific">Panagrolaimus sp. JU765</name>
    <dbReference type="NCBI Taxonomy" id="591449"/>
    <lineage>
        <taxon>Eukaryota</taxon>
        <taxon>Metazoa</taxon>
        <taxon>Ecdysozoa</taxon>
        <taxon>Nematoda</taxon>
        <taxon>Chromadorea</taxon>
        <taxon>Rhabditida</taxon>
        <taxon>Tylenchina</taxon>
        <taxon>Panagrolaimomorpha</taxon>
        <taxon>Panagrolaimoidea</taxon>
        <taxon>Panagrolaimidae</taxon>
        <taxon>Panagrolaimus</taxon>
    </lineage>
</organism>
<accession>A0AC34RQM3</accession>
<sequence length="381" mass="43926">MQGCRVESTNLHRQQFVTELLSILTDKLQSFWKLAQSYLNASDEKYLEKQNDVNQMLTNTINVSSWLMLNALVPTTLPEWVLQQYEDRFVKWLEIDTKLQLHQLLFSLQVLRNCIKSLMDYSFTNDHVLPLIELCMTIRLQTIGLLTNSTSDDILKLNEQENWKTDILGNLSKTILPDLYENKIYEILPSLKHVLSNDGFINEMDLFSKEIYKTLIHGLFIDMITSIKETYDKLLCLNPIRPTNLKSNNQNLNLNTSLNSSNIDDTTSLSSGNGTITNLTEKYFIDIQPPSSRKFLISICNLDYIINHSLPMICKKLNDNGIKFAEIILEKTKMKLVGTRQNLIMKYINRKQAPLISLIETSNYDKLPDNDGEILDGFINS</sequence>